<evidence type="ECO:0000256" key="1">
    <source>
        <dbReference type="ARBA" id="ARBA00001353"/>
    </source>
</evidence>
<name>A0AAJ0CK12_9HYPO</name>
<dbReference type="PANTHER" id="PTHR42844">
    <property type="entry name" value="DIHYDRONEOPTERIN ALDOLASE 1-RELATED"/>
    <property type="match status" value="1"/>
</dbReference>
<comment type="catalytic activity">
    <reaction evidence="1">
        <text>7,8-dihydroneopterin = 6-hydroxymethyl-7,8-dihydropterin + glycolaldehyde</text>
        <dbReference type="Rhea" id="RHEA:10540"/>
        <dbReference type="ChEBI" id="CHEBI:17001"/>
        <dbReference type="ChEBI" id="CHEBI:17071"/>
        <dbReference type="ChEBI" id="CHEBI:44841"/>
        <dbReference type="EC" id="4.1.2.25"/>
    </reaction>
</comment>
<keyword evidence="5" id="KW-0289">Folate biosynthesis</keyword>
<evidence type="ECO:0000313" key="10">
    <source>
        <dbReference type="Proteomes" id="UP001251528"/>
    </source>
</evidence>
<dbReference type="InterPro" id="IPR043133">
    <property type="entry name" value="GTP-CH-I_C/QueF"/>
</dbReference>
<dbReference type="InterPro" id="IPR006156">
    <property type="entry name" value="Dihydroneopterin_aldolase"/>
</dbReference>
<feature type="domain" description="Dihydroneopterin aldolase/epimerase" evidence="8">
    <location>
        <begin position="181"/>
        <end position="292"/>
    </location>
</feature>
<evidence type="ECO:0000259" key="8">
    <source>
        <dbReference type="SMART" id="SM00905"/>
    </source>
</evidence>
<dbReference type="EC" id="4.1.2.25" evidence="4"/>
<sequence length="304" mass="32907">MSTTSTTTTMTTSHDLLLATGSCPSVIRIRNIQSTIQGPSDAWGRPNRPQPISVSLTVHLHQAFGSTSASDALAPDTIHYGLLSKAVLATLSLLDCQKSTRKSLSLRDILEGIWTDLTGQDTLSGPVRYRGNGAPFLQLEFVRSLQVTVHLPKATLQGGGVSLTTTGVFEQGKLVMRGSALRLHELKVPVLIGVNDNEREAKQGVVADVSVERFDESSDSYHYLERVVVQAMSESSFETIEALVADLAIHMKAHLAKNHKAPLDGHGWHLKIAVEKPIAVVFADAPCVELRINTNDVDLTKVTT</sequence>
<evidence type="ECO:0000256" key="7">
    <source>
        <dbReference type="ARBA" id="ARBA00032903"/>
    </source>
</evidence>
<proteinExistence type="inferred from homology"/>
<evidence type="ECO:0000256" key="3">
    <source>
        <dbReference type="ARBA" id="ARBA00005708"/>
    </source>
</evidence>
<comment type="caution">
    <text evidence="9">The sequence shown here is derived from an EMBL/GenBank/DDBJ whole genome shotgun (WGS) entry which is preliminary data.</text>
</comment>
<dbReference type="AlphaFoldDB" id="A0AAJ0CK12"/>
<dbReference type="GO" id="GO:0046656">
    <property type="term" value="P:folic acid biosynthetic process"/>
    <property type="evidence" value="ECO:0007669"/>
    <property type="project" value="UniProtKB-KW"/>
</dbReference>
<evidence type="ECO:0000256" key="5">
    <source>
        <dbReference type="ARBA" id="ARBA00022909"/>
    </source>
</evidence>
<dbReference type="GO" id="GO:0004150">
    <property type="term" value="F:dihydroneopterin aldolase activity"/>
    <property type="evidence" value="ECO:0007669"/>
    <property type="project" value="UniProtKB-EC"/>
</dbReference>
<dbReference type="EMBL" id="JASWJB010000230">
    <property type="protein sequence ID" value="KAK2593062.1"/>
    <property type="molecule type" value="Genomic_DNA"/>
</dbReference>
<dbReference type="SMART" id="SM00905">
    <property type="entry name" value="FolB"/>
    <property type="match status" value="1"/>
</dbReference>
<dbReference type="Proteomes" id="UP001251528">
    <property type="component" value="Unassembled WGS sequence"/>
</dbReference>
<reference evidence="9" key="1">
    <citation type="submission" date="2023-06" db="EMBL/GenBank/DDBJ databases">
        <title>Conoideocrella luteorostrata (Hypocreales: Clavicipitaceae), a potential biocontrol fungus for elongate hemlock scale in United States Christmas tree production areas.</title>
        <authorList>
            <person name="Barrett H."/>
            <person name="Lovett B."/>
            <person name="Macias A.M."/>
            <person name="Stajich J.E."/>
            <person name="Kasson M.T."/>
        </authorList>
    </citation>
    <scope>NUCLEOTIDE SEQUENCE</scope>
    <source>
        <strain evidence="9">ARSEF 14590</strain>
    </source>
</reference>
<comment type="similarity">
    <text evidence="3">Belongs to the DHNA family.</text>
</comment>
<gene>
    <name evidence="9" type="ORF">QQS21_009228</name>
</gene>
<evidence type="ECO:0000256" key="4">
    <source>
        <dbReference type="ARBA" id="ARBA00013043"/>
    </source>
</evidence>
<dbReference type="Gene3D" id="3.30.1130.10">
    <property type="match status" value="2"/>
</dbReference>
<keyword evidence="10" id="KW-1185">Reference proteome</keyword>
<evidence type="ECO:0000313" key="9">
    <source>
        <dbReference type="EMBL" id="KAK2593062.1"/>
    </source>
</evidence>
<dbReference type="Pfam" id="PF02152">
    <property type="entry name" value="FolB"/>
    <property type="match status" value="1"/>
</dbReference>
<keyword evidence="6" id="KW-0456">Lyase</keyword>
<dbReference type="GO" id="GO:0005737">
    <property type="term" value="C:cytoplasm"/>
    <property type="evidence" value="ECO:0007669"/>
    <property type="project" value="TreeGrafter"/>
</dbReference>
<organism evidence="9 10">
    <name type="scientific">Conoideocrella luteorostrata</name>
    <dbReference type="NCBI Taxonomy" id="1105319"/>
    <lineage>
        <taxon>Eukaryota</taxon>
        <taxon>Fungi</taxon>
        <taxon>Dikarya</taxon>
        <taxon>Ascomycota</taxon>
        <taxon>Pezizomycotina</taxon>
        <taxon>Sordariomycetes</taxon>
        <taxon>Hypocreomycetidae</taxon>
        <taxon>Hypocreales</taxon>
        <taxon>Clavicipitaceae</taxon>
        <taxon>Conoideocrella</taxon>
    </lineage>
</organism>
<dbReference type="SUPFAM" id="SSF55620">
    <property type="entry name" value="Tetrahydrobiopterin biosynthesis enzymes-like"/>
    <property type="match status" value="1"/>
</dbReference>
<comment type="pathway">
    <text evidence="2">Cofactor biosynthesis; tetrahydrofolate biosynthesis; 2-amino-4-hydroxy-6-hydroxymethyl-7,8-dihydropteridine diphosphate from 7,8-dihydroneopterin triphosphate: step 3/4.</text>
</comment>
<dbReference type="InterPro" id="IPR006157">
    <property type="entry name" value="FolB_dom"/>
</dbReference>
<evidence type="ECO:0000256" key="2">
    <source>
        <dbReference type="ARBA" id="ARBA00005013"/>
    </source>
</evidence>
<protein>
    <recommendedName>
        <fullName evidence="4">dihydroneopterin aldolase</fullName>
        <ecNumber evidence="4">4.1.2.25</ecNumber>
    </recommendedName>
    <alternativeName>
        <fullName evidence="7">7,8-dihydroneopterin aldolase</fullName>
    </alternativeName>
</protein>
<evidence type="ECO:0000256" key="6">
    <source>
        <dbReference type="ARBA" id="ARBA00023239"/>
    </source>
</evidence>
<dbReference type="PANTHER" id="PTHR42844:SF1">
    <property type="entry name" value="DIHYDRONEOPTERIN ALDOLASE 1-RELATED"/>
    <property type="match status" value="1"/>
</dbReference>
<accession>A0AAJ0CK12</accession>